<evidence type="ECO:0000313" key="3">
    <source>
        <dbReference type="Proteomes" id="UP000006591"/>
    </source>
</evidence>
<dbReference type="EnsemblPlants" id="ONIVA06G20650.1">
    <property type="protein sequence ID" value="ONIVA06G20650.1"/>
    <property type="gene ID" value="ONIVA06G20650"/>
</dbReference>
<feature type="region of interest" description="Disordered" evidence="1">
    <location>
        <begin position="44"/>
        <end position="69"/>
    </location>
</feature>
<dbReference type="HOGENOM" id="CLU_2175084_0_0_1"/>
<reference evidence="2" key="2">
    <citation type="submission" date="2018-04" db="EMBL/GenBank/DDBJ databases">
        <title>OnivRS2 (Oryza nivara Reference Sequence Version 2).</title>
        <authorList>
            <person name="Zhang J."/>
            <person name="Kudrna D."/>
            <person name="Lee S."/>
            <person name="Talag J."/>
            <person name="Rajasekar S."/>
            <person name="Welchert J."/>
            <person name="Hsing Y.-I."/>
            <person name="Wing R.A."/>
        </authorList>
    </citation>
    <scope>NUCLEOTIDE SEQUENCE [LARGE SCALE GENOMIC DNA]</scope>
    <source>
        <strain evidence="2">SL10</strain>
    </source>
</reference>
<dbReference type="Proteomes" id="UP000006591">
    <property type="component" value="Chromosome 6"/>
</dbReference>
<proteinExistence type="predicted"/>
<dbReference type="Gramene" id="ONIVA06G20650.1">
    <property type="protein sequence ID" value="ONIVA06G20650.1"/>
    <property type="gene ID" value="ONIVA06G20650"/>
</dbReference>
<accession>A0A0E0HRZ4</accession>
<reference evidence="2" key="1">
    <citation type="submission" date="2015-04" db="UniProtKB">
        <authorList>
            <consortium name="EnsemblPlants"/>
        </authorList>
    </citation>
    <scope>IDENTIFICATION</scope>
    <source>
        <strain evidence="2">SL10</strain>
    </source>
</reference>
<dbReference type="AlphaFoldDB" id="A0A0E0HRZ4"/>
<name>A0A0E0HRZ4_ORYNI</name>
<sequence>MTKSCQAGSTLLAIVFTSLVPTHRRLALSLRSTCWHDVAVSCSPTAASKTPSRPRRCQDPSPSSPPRPFPIVAATKIHPYHGEDPSLPPGRVATASSPHRVIVVAACFAC</sequence>
<evidence type="ECO:0000256" key="1">
    <source>
        <dbReference type="SAM" id="MobiDB-lite"/>
    </source>
</evidence>
<protein>
    <submittedName>
        <fullName evidence="2">Uncharacterized protein</fullName>
    </submittedName>
</protein>
<evidence type="ECO:0000313" key="2">
    <source>
        <dbReference type="EnsemblPlants" id="ONIVA06G20650.1"/>
    </source>
</evidence>
<organism evidence="2">
    <name type="scientific">Oryza nivara</name>
    <name type="common">Indian wild rice</name>
    <name type="synonym">Oryza sativa f. spontanea</name>
    <dbReference type="NCBI Taxonomy" id="4536"/>
    <lineage>
        <taxon>Eukaryota</taxon>
        <taxon>Viridiplantae</taxon>
        <taxon>Streptophyta</taxon>
        <taxon>Embryophyta</taxon>
        <taxon>Tracheophyta</taxon>
        <taxon>Spermatophyta</taxon>
        <taxon>Magnoliopsida</taxon>
        <taxon>Liliopsida</taxon>
        <taxon>Poales</taxon>
        <taxon>Poaceae</taxon>
        <taxon>BOP clade</taxon>
        <taxon>Oryzoideae</taxon>
        <taxon>Oryzeae</taxon>
        <taxon>Oryzinae</taxon>
        <taxon>Oryza</taxon>
    </lineage>
</organism>
<keyword evidence="3" id="KW-1185">Reference proteome</keyword>